<dbReference type="Proteomes" id="UP000249377">
    <property type="component" value="Unassembled WGS sequence"/>
</dbReference>
<feature type="site" description="Important for catalytic activity, responsible for pKa modulation of the active site Glu and correct orientation of both the proton donor and substrate" evidence="7">
    <location>
        <position position="118"/>
    </location>
</feature>
<accession>A0A328UCA8</accession>
<dbReference type="GO" id="GO:0045493">
    <property type="term" value="P:xylan catabolic process"/>
    <property type="evidence" value="ECO:0007669"/>
    <property type="project" value="UniProtKB-KW"/>
</dbReference>
<keyword evidence="5 8" id="KW-0326">Glycosidase</keyword>
<dbReference type="AlphaFoldDB" id="A0A328UCA8"/>
<gene>
    <name evidence="9" type="ORF">DPQ25_06820</name>
</gene>
<dbReference type="PANTHER" id="PTHR43772:SF2">
    <property type="entry name" value="PUTATIVE (AFU_ORTHOLOGUE AFUA_2G04480)-RELATED"/>
    <property type="match status" value="1"/>
</dbReference>
<evidence type="ECO:0000256" key="3">
    <source>
        <dbReference type="ARBA" id="ARBA00022801"/>
    </source>
</evidence>
<dbReference type="RefSeq" id="WP_112332427.1">
    <property type="nucleotide sequence ID" value="NZ_QLYR01000003.1"/>
</dbReference>
<dbReference type="SUPFAM" id="SSF75005">
    <property type="entry name" value="Arabinanase/levansucrase/invertase"/>
    <property type="match status" value="1"/>
</dbReference>
<dbReference type="Gene3D" id="2.115.10.20">
    <property type="entry name" value="Glycosyl hydrolase domain, family 43"/>
    <property type="match status" value="1"/>
</dbReference>
<keyword evidence="4" id="KW-0119">Carbohydrate metabolism</keyword>
<evidence type="ECO:0000256" key="2">
    <source>
        <dbReference type="ARBA" id="ARBA00022651"/>
    </source>
</evidence>
<evidence type="ECO:0000256" key="5">
    <source>
        <dbReference type="ARBA" id="ARBA00023295"/>
    </source>
</evidence>
<feature type="active site" description="Proton donor" evidence="6">
    <location>
        <position position="186"/>
    </location>
</feature>
<protein>
    <recommendedName>
        <fullName evidence="11">Alpha-N-arabinofuranosidase</fullName>
    </recommendedName>
</protein>
<keyword evidence="2" id="KW-0858">Xylan degradation</keyword>
<proteinExistence type="inferred from homology"/>
<dbReference type="InterPro" id="IPR023296">
    <property type="entry name" value="Glyco_hydro_beta-prop_sf"/>
</dbReference>
<reference evidence="9 10" key="1">
    <citation type="submission" date="2018-06" db="EMBL/GenBank/DDBJ databases">
        <title>Noncontiguous genome sequence of Ruminococcaceae bacterium ASD2818.</title>
        <authorList>
            <person name="Chaplin A.V."/>
            <person name="Sokolova S.R."/>
            <person name="Kochetkova T.O."/>
            <person name="Goltsov A.Y."/>
            <person name="Trofimov D.Y."/>
            <person name="Efimov B.A."/>
        </authorList>
    </citation>
    <scope>NUCLEOTIDE SEQUENCE [LARGE SCALE GENOMIC DNA]</scope>
    <source>
        <strain evidence="9 10">ASD2818</strain>
    </source>
</reference>
<evidence type="ECO:0000256" key="8">
    <source>
        <dbReference type="RuleBase" id="RU361187"/>
    </source>
</evidence>
<dbReference type="CDD" id="cd08991">
    <property type="entry name" value="GH43_HoAraf43-like"/>
    <property type="match status" value="1"/>
</dbReference>
<comment type="caution">
    <text evidence="9">The sequence shown here is derived from an EMBL/GenBank/DDBJ whole genome shotgun (WGS) entry which is preliminary data.</text>
</comment>
<evidence type="ECO:0000256" key="7">
    <source>
        <dbReference type="PIRSR" id="PIRSR606710-2"/>
    </source>
</evidence>
<evidence type="ECO:0000313" key="10">
    <source>
        <dbReference type="Proteomes" id="UP000249377"/>
    </source>
</evidence>
<dbReference type="InterPro" id="IPR052176">
    <property type="entry name" value="Glycosyl_Hydrlase_43_Enz"/>
</dbReference>
<sequence length="288" mass="33110">MKTNEIYMGDPFIYTHENTYYLIGTTNEMEGFRAYKSGDLENWTETGWILRKNDTGFGSRCFWAPEIFIHQGKFYLTYSAFVESTQKLQMALAVSESPTGPFHNLYAPWFTNDKGTIDGHIFKDDDGALYLYFSMNWFDPKTGINNGENYVSKLKKDLSGLDGEIRFVSRAEMDWETPMPNNRCNEGPTVIKHGNDYYMTYSANDTASDKYGIGYLKSKHPADGWEKVSIEPWLTTTDNLFSPGHNSIFKDLHGNLKIVFHSLAQRDKFERIVNIRNLAIENGRLSII</sequence>
<evidence type="ECO:0008006" key="11">
    <source>
        <dbReference type="Google" id="ProtNLM"/>
    </source>
</evidence>
<dbReference type="GO" id="GO:0004553">
    <property type="term" value="F:hydrolase activity, hydrolyzing O-glycosyl compounds"/>
    <property type="evidence" value="ECO:0007669"/>
    <property type="project" value="InterPro"/>
</dbReference>
<name>A0A328UCA8_9FIRM</name>
<feature type="active site" description="Proton acceptor" evidence="6">
    <location>
        <position position="10"/>
    </location>
</feature>
<evidence type="ECO:0000313" key="9">
    <source>
        <dbReference type="EMBL" id="RAQ29196.1"/>
    </source>
</evidence>
<dbReference type="Pfam" id="PF04616">
    <property type="entry name" value="Glyco_hydro_43"/>
    <property type="match status" value="1"/>
</dbReference>
<dbReference type="InterPro" id="IPR006710">
    <property type="entry name" value="Glyco_hydro_43"/>
</dbReference>
<evidence type="ECO:0000256" key="6">
    <source>
        <dbReference type="PIRSR" id="PIRSR606710-1"/>
    </source>
</evidence>
<evidence type="ECO:0000256" key="1">
    <source>
        <dbReference type="ARBA" id="ARBA00009865"/>
    </source>
</evidence>
<keyword evidence="3 8" id="KW-0378">Hydrolase</keyword>
<keyword evidence="10" id="KW-1185">Reference proteome</keyword>
<dbReference type="PANTHER" id="PTHR43772">
    <property type="entry name" value="ENDO-1,4-BETA-XYLANASE"/>
    <property type="match status" value="1"/>
</dbReference>
<dbReference type="EMBL" id="QLYR01000003">
    <property type="protein sequence ID" value="RAQ29196.1"/>
    <property type="molecule type" value="Genomic_DNA"/>
</dbReference>
<comment type="similarity">
    <text evidence="1 8">Belongs to the glycosyl hydrolase 43 family.</text>
</comment>
<evidence type="ECO:0000256" key="4">
    <source>
        <dbReference type="ARBA" id="ARBA00023277"/>
    </source>
</evidence>
<keyword evidence="2" id="KW-0624">Polysaccharide degradation</keyword>
<organism evidence="9 10">
    <name type="scientific">Hydrogeniiclostridium mannosilyticum</name>
    <dbReference type="NCBI Taxonomy" id="2764322"/>
    <lineage>
        <taxon>Bacteria</taxon>
        <taxon>Bacillati</taxon>
        <taxon>Bacillota</taxon>
        <taxon>Clostridia</taxon>
        <taxon>Eubacteriales</taxon>
        <taxon>Acutalibacteraceae</taxon>
        <taxon>Hydrogeniiclostridium</taxon>
    </lineage>
</organism>